<name>A0A9Q9H9P9_9RHOB</name>
<organism evidence="2 3">
    <name type="scientific">Aliiroseovarius crassostreae</name>
    <dbReference type="NCBI Taxonomy" id="154981"/>
    <lineage>
        <taxon>Bacteria</taxon>
        <taxon>Pseudomonadati</taxon>
        <taxon>Pseudomonadota</taxon>
        <taxon>Alphaproteobacteria</taxon>
        <taxon>Rhodobacterales</taxon>
        <taxon>Paracoccaceae</taxon>
        <taxon>Aliiroseovarius</taxon>
    </lineage>
</organism>
<evidence type="ECO:0000313" key="3">
    <source>
        <dbReference type="Proteomes" id="UP001057991"/>
    </source>
</evidence>
<reference evidence="2" key="1">
    <citation type="submission" date="2021-08" db="EMBL/GenBank/DDBJ databases">
        <authorList>
            <person name="Nwanade C."/>
            <person name="Wang M."/>
            <person name="Masoudi A."/>
            <person name="Yu Z."/>
            <person name="Liu J."/>
        </authorList>
    </citation>
    <scope>NUCLEOTIDE SEQUENCE</scope>
    <source>
        <strain evidence="2">S056</strain>
    </source>
</reference>
<feature type="transmembrane region" description="Helical" evidence="1">
    <location>
        <begin position="100"/>
        <end position="120"/>
    </location>
</feature>
<dbReference type="EMBL" id="CP080776">
    <property type="protein sequence ID" value="UWP94302.1"/>
    <property type="molecule type" value="Genomic_DNA"/>
</dbReference>
<keyword evidence="1" id="KW-0812">Transmembrane</keyword>
<protein>
    <submittedName>
        <fullName evidence="2">Uncharacterized protein</fullName>
    </submittedName>
</protein>
<evidence type="ECO:0000313" key="2">
    <source>
        <dbReference type="EMBL" id="UWP94302.1"/>
    </source>
</evidence>
<gene>
    <name evidence="2" type="ORF">K3X48_08535</name>
</gene>
<proteinExistence type="predicted"/>
<dbReference type="AlphaFoldDB" id="A0A9Q9H9P9"/>
<accession>A0A9Q9H9P9</accession>
<evidence type="ECO:0000256" key="1">
    <source>
        <dbReference type="SAM" id="Phobius"/>
    </source>
</evidence>
<keyword evidence="1" id="KW-1133">Transmembrane helix</keyword>
<dbReference type="RefSeq" id="WP_259805486.1">
    <property type="nucleotide sequence ID" value="NZ_CP080776.1"/>
</dbReference>
<keyword evidence="1" id="KW-0472">Membrane</keyword>
<sequence>MLALSLPNWPMAGALLGLVMLGGVVGIASDGDEKNDRAEKILKDAVNRSNVSRCVEAQSAKDNHVEVGGGLLLPRGMQGAADNEVSQPPGKLVKILYEHWLVLFGGIAATCIASFNLATLSQRIEGVCSFLGQILESTKQVMN</sequence>
<dbReference type="Proteomes" id="UP001057991">
    <property type="component" value="Chromosome"/>
</dbReference>
<feature type="transmembrane region" description="Helical" evidence="1">
    <location>
        <begin position="6"/>
        <end position="28"/>
    </location>
</feature>